<evidence type="ECO:0000256" key="1">
    <source>
        <dbReference type="ARBA" id="ARBA00022737"/>
    </source>
</evidence>
<dbReference type="OrthoDB" id="185373at2759"/>
<gene>
    <name evidence="3" type="ORF">CU098_008917</name>
</gene>
<dbReference type="AlphaFoldDB" id="A0A367KWD0"/>
<dbReference type="PROSITE" id="PS51375">
    <property type="entry name" value="PPR"/>
    <property type="match status" value="1"/>
</dbReference>
<reference evidence="3 4" key="1">
    <citation type="journal article" date="2018" name="G3 (Bethesda)">
        <title>Phylogenetic and Phylogenomic Definition of Rhizopus Species.</title>
        <authorList>
            <person name="Gryganskyi A.P."/>
            <person name="Golan J."/>
            <person name="Dolatabadi S."/>
            <person name="Mondo S."/>
            <person name="Robb S."/>
            <person name="Idnurm A."/>
            <person name="Muszewska A."/>
            <person name="Steczkiewicz K."/>
            <person name="Masonjones S."/>
            <person name="Liao H.L."/>
            <person name="Gajdeczka M.T."/>
            <person name="Anike F."/>
            <person name="Vuek A."/>
            <person name="Anishchenko I.M."/>
            <person name="Voigt K."/>
            <person name="de Hoog G.S."/>
            <person name="Smith M.E."/>
            <person name="Heitman J."/>
            <person name="Vilgalys R."/>
            <person name="Stajich J.E."/>
        </authorList>
    </citation>
    <scope>NUCLEOTIDE SEQUENCE [LARGE SCALE GENOMIC DNA]</scope>
    <source>
        <strain evidence="3 4">LSU 92-RS-03</strain>
    </source>
</reference>
<comment type="caution">
    <text evidence="3">The sequence shown here is derived from an EMBL/GenBank/DDBJ whole genome shotgun (WGS) entry which is preliminary data.</text>
</comment>
<evidence type="ECO:0008006" key="5">
    <source>
        <dbReference type="Google" id="ProtNLM"/>
    </source>
</evidence>
<evidence type="ECO:0000256" key="2">
    <source>
        <dbReference type="PROSITE-ProRule" id="PRU00708"/>
    </source>
</evidence>
<proteinExistence type="predicted"/>
<dbReference type="PANTHER" id="PTHR47936">
    <property type="entry name" value="PPR_LONG DOMAIN-CONTAINING PROTEIN"/>
    <property type="match status" value="1"/>
</dbReference>
<evidence type="ECO:0000313" key="3">
    <source>
        <dbReference type="EMBL" id="RCI06501.1"/>
    </source>
</evidence>
<dbReference type="Gene3D" id="1.25.40.10">
    <property type="entry name" value="Tetratricopeptide repeat domain"/>
    <property type="match status" value="2"/>
</dbReference>
<dbReference type="InterPro" id="IPR011990">
    <property type="entry name" value="TPR-like_helical_dom_sf"/>
</dbReference>
<dbReference type="Pfam" id="PF13041">
    <property type="entry name" value="PPR_2"/>
    <property type="match status" value="1"/>
</dbReference>
<dbReference type="PANTHER" id="PTHR47936:SF1">
    <property type="entry name" value="PENTATRICOPEPTIDE REPEAT-CONTAINING PROTEIN GUN1, CHLOROPLASTIC"/>
    <property type="match status" value="1"/>
</dbReference>
<dbReference type="Pfam" id="PF13812">
    <property type="entry name" value="PPR_3"/>
    <property type="match status" value="2"/>
</dbReference>
<protein>
    <recommendedName>
        <fullName evidence="5">Pentacotripeptide-repeat region of PRORP domain-containing protein</fullName>
    </recommendedName>
</protein>
<dbReference type="EMBL" id="PJQM01000141">
    <property type="protein sequence ID" value="RCI06501.1"/>
    <property type="molecule type" value="Genomic_DNA"/>
</dbReference>
<keyword evidence="1" id="KW-0677">Repeat</keyword>
<sequence>MSLPLKKPCVRSLRHVGFQPSLFIARPKSGIAQSTQAYTKRSVTPQYTTQSNACKIFEETRVLGMQPTTSMYLDAITAYGYSKNADKVISTWKDYTRHYKLKSSSHHRYITALVQCGDIPTTYQILRDLKTKHYVKHEEISKCLAEFVPACIERNHAYLALKSTGDFLDYAQAWDVVALQRVAQSLWYVYSSHLPIPPQVNSATFDKFVDLYRKKIDVSQRSKSKHHFMPTHLFTMFKLMTATHPLTPSAYTCNLVIESQLISGDYGAIKFILAYMQKNNIQPTTHTVSVLLKSLGPSLSGNEVQSLYNNLKKNNRIDSNIYQAFIKVFNDKSDTVYAQEVASDMEKKGLRLEQDSCIAMVEGFVNQGKLNQAAEWLERNHDTAIKNLDAYAVLMEACIAKGKWDACLESYTFLDNKKVKDITTNRRIVKALLTARFANGKYWDVCRTQLKNLDITFTPTTVFRILRNLIGIEKHGHHLVSGKTIVKAMQMMEKELNIYLNAEGISRVIVALGRRGDCHHGFEIYNWVREDKSCTRTRCGSSSIYSATMYSALLNNDFRVLERAWIDMQYRKWFIECENGTRNEKLEHTLARYNVLLNGYASRIPRPDITRLKKTYQRLLKQKINPDITTYNILIKAFVNGNNMKAANQVYQTMIDSGINPDTITANTLLNGWILRKDWAEVEEFMQRLKSENKSKQNPGLDISFLRLDSKIMGFARLLKSEGRWYDAHEVEKARTVLPSRKVWNVFETTTGYSKETLDNFYKSGTGDNEAIQADSFGLDFDKTCGTLMKLADSSQSLAEKKNTKDTFIRFFSKSTEPDHITYKLFMKAFVDRKDYHSASKIKKWMNFRLSSSKQ</sequence>
<dbReference type="NCBIfam" id="TIGR00756">
    <property type="entry name" value="PPR"/>
    <property type="match status" value="1"/>
</dbReference>
<dbReference type="Proteomes" id="UP000253551">
    <property type="component" value="Unassembled WGS sequence"/>
</dbReference>
<keyword evidence="4" id="KW-1185">Reference proteome</keyword>
<dbReference type="STRING" id="4846.A0A367KWD0"/>
<feature type="repeat" description="PPR" evidence="2">
    <location>
        <begin position="627"/>
        <end position="661"/>
    </location>
</feature>
<evidence type="ECO:0000313" key="4">
    <source>
        <dbReference type="Proteomes" id="UP000253551"/>
    </source>
</evidence>
<name>A0A367KWD0_RHIST</name>
<organism evidence="3 4">
    <name type="scientific">Rhizopus stolonifer</name>
    <name type="common">Rhizopus nigricans</name>
    <dbReference type="NCBI Taxonomy" id="4846"/>
    <lineage>
        <taxon>Eukaryota</taxon>
        <taxon>Fungi</taxon>
        <taxon>Fungi incertae sedis</taxon>
        <taxon>Mucoromycota</taxon>
        <taxon>Mucoromycotina</taxon>
        <taxon>Mucoromycetes</taxon>
        <taxon>Mucorales</taxon>
        <taxon>Mucorineae</taxon>
        <taxon>Rhizopodaceae</taxon>
        <taxon>Rhizopus</taxon>
    </lineage>
</organism>
<accession>A0A367KWD0</accession>
<dbReference type="InterPro" id="IPR002885">
    <property type="entry name" value="PPR_rpt"/>
</dbReference>